<dbReference type="RefSeq" id="WP_407347621.1">
    <property type="nucleotide sequence ID" value="NZ_CP136864.1"/>
</dbReference>
<evidence type="ECO:0000256" key="2">
    <source>
        <dbReference type="ARBA" id="ARBA00022679"/>
    </source>
</evidence>
<reference evidence="7 8" key="1">
    <citation type="submission" date="2023-10" db="EMBL/GenBank/DDBJ databases">
        <title>Two novel species belonging to the OM43/NOR5 clade.</title>
        <authorList>
            <person name="Park M."/>
        </authorList>
    </citation>
    <scope>NUCLEOTIDE SEQUENCE [LARGE SCALE GENOMIC DNA]</scope>
    <source>
        <strain evidence="7 8">IMCC43200</strain>
    </source>
</reference>
<organism evidence="7 8">
    <name type="scientific">Congregibacter variabilis</name>
    <dbReference type="NCBI Taxonomy" id="3081200"/>
    <lineage>
        <taxon>Bacteria</taxon>
        <taxon>Pseudomonadati</taxon>
        <taxon>Pseudomonadota</taxon>
        <taxon>Gammaproteobacteria</taxon>
        <taxon>Cellvibrionales</taxon>
        <taxon>Halieaceae</taxon>
        <taxon>Congregibacter</taxon>
    </lineage>
</organism>
<evidence type="ECO:0000256" key="3">
    <source>
        <dbReference type="ARBA" id="ARBA00022692"/>
    </source>
</evidence>
<keyword evidence="5 6" id="KW-0472">Membrane</keyword>
<evidence type="ECO:0000313" key="7">
    <source>
        <dbReference type="EMBL" id="WOJ92965.1"/>
    </source>
</evidence>
<sequence length="218" mass="23597">MFSAKGDALWVLLLAAAILTALGAVDDMRRVSVFNRTVVEIIVALVVIEGLNLVPRNLGALIGSGNIRMPDWIAYPFTVIAIFGVVTAYNMLDGIDELLSVMVLITIFAFHLFSGLAPGLLTLTLTASLSAFWVSSLRLPPYIPKTFLGDAGSKLLGFIVVSLILTVASAQVGGKNKSSPLQHSKWWVRRYSTCYLLRCDAPTPALRALDPIAHIFII</sequence>
<dbReference type="Pfam" id="PF00953">
    <property type="entry name" value="Glycos_transf_4"/>
    <property type="match status" value="1"/>
</dbReference>
<accession>A0ABZ0I1E1</accession>
<evidence type="ECO:0008006" key="9">
    <source>
        <dbReference type="Google" id="ProtNLM"/>
    </source>
</evidence>
<dbReference type="EMBL" id="CP136864">
    <property type="protein sequence ID" value="WOJ92965.1"/>
    <property type="molecule type" value="Genomic_DNA"/>
</dbReference>
<proteinExistence type="predicted"/>
<dbReference type="InterPro" id="IPR000715">
    <property type="entry name" value="Glycosyl_transferase_4"/>
</dbReference>
<feature type="transmembrane region" description="Helical" evidence="6">
    <location>
        <begin position="33"/>
        <end position="51"/>
    </location>
</feature>
<evidence type="ECO:0000256" key="1">
    <source>
        <dbReference type="ARBA" id="ARBA00004141"/>
    </source>
</evidence>
<evidence type="ECO:0000256" key="6">
    <source>
        <dbReference type="SAM" id="Phobius"/>
    </source>
</evidence>
<dbReference type="Proteomes" id="UP001626537">
    <property type="component" value="Chromosome"/>
</dbReference>
<feature type="transmembrane region" description="Helical" evidence="6">
    <location>
        <begin position="155"/>
        <end position="174"/>
    </location>
</feature>
<gene>
    <name evidence="7" type="ORF">R0135_14400</name>
</gene>
<feature type="transmembrane region" description="Helical" evidence="6">
    <location>
        <begin position="98"/>
        <end position="116"/>
    </location>
</feature>
<keyword evidence="3 6" id="KW-0812">Transmembrane</keyword>
<comment type="subcellular location">
    <subcellularLocation>
        <location evidence="1">Membrane</location>
        <topology evidence="1">Multi-pass membrane protein</topology>
    </subcellularLocation>
</comment>
<keyword evidence="8" id="KW-1185">Reference proteome</keyword>
<name>A0ABZ0I1E1_9GAMM</name>
<evidence type="ECO:0000313" key="8">
    <source>
        <dbReference type="Proteomes" id="UP001626537"/>
    </source>
</evidence>
<evidence type="ECO:0000256" key="4">
    <source>
        <dbReference type="ARBA" id="ARBA00022989"/>
    </source>
</evidence>
<keyword evidence="2" id="KW-0808">Transferase</keyword>
<feature type="transmembrane region" description="Helical" evidence="6">
    <location>
        <begin position="72"/>
        <end position="92"/>
    </location>
</feature>
<keyword evidence="4 6" id="KW-1133">Transmembrane helix</keyword>
<evidence type="ECO:0000256" key="5">
    <source>
        <dbReference type="ARBA" id="ARBA00023136"/>
    </source>
</evidence>
<protein>
    <recommendedName>
        <fullName evidence="9">Glycosyl transferase family 4</fullName>
    </recommendedName>
</protein>